<comment type="function">
    <text evidence="4">Dirigent proteins impart stereoselectivity on the phenoxy radical-coupling reaction, yielding optically active lignans from two molecules of coniferyl alcohol in the biosynthesis of lignans, flavonolignans, and alkaloids and thus plays a central role in plant secondary metabolism.</text>
</comment>
<dbReference type="EMBL" id="JAKUCV010003650">
    <property type="protein sequence ID" value="KAJ4838113.1"/>
    <property type="molecule type" value="Genomic_DNA"/>
</dbReference>
<dbReference type="Pfam" id="PF03018">
    <property type="entry name" value="Dirigent"/>
    <property type="match status" value="1"/>
</dbReference>
<dbReference type="PANTHER" id="PTHR21495">
    <property type="entry name" value="NUCLEOPORIN-RELATED"/>
    <property type="match status" value="1"/>
</dbReference>
<comment type="subunit">
    <text evidence="2 4">Homodimer.</text>
</comment>
<dbReference type="Gene3D" id="2.40.480.10">
    <property type="entry name" value="Allene oxide cyclase-like"/>
    <property type="match status" value="1"/>
</dbReference>
<gene>
    <name evidence="5" type="ORF">Tsubulata_003437</name>
</gene>
<dbReference type="OrthoDB" id="1928589at2759"/>
<dbReference type="GO" id="GO:0009699">
    <property type="term" value="P:phenylpropanoid biosynthetic process"/>
    <property type="evidence" value="ECO:0007669"/>
    <property type="project" value="UniProtKB-ARBA"/>
</dbReference>
<keyword evidence="3 4" id="KW-0964">Secreted</keyword>
<protein>
    <recommendedName>
        <fullName evidence="4">Dirigent protein</fullName>
    </recommendedName>
</protein>
<comment type="caution">
    <text evidence="5">The sequence shown here is derived from an EMBL/GenBank/DDBJ whole genome shotgun (WGS) entry which is preliminary data.</text>
</comment>
<keyword evidence="4" id="KW-0052">Apoplast</keyword>
<proteinExistence type="inferred from homology"/>
<dbReference type="AlphaFoldDB" id="A0A9Q0FUJ7"/>
<dbReference type="InterPro" id="IPR004265">
    <property type="entry name" value="Dirigent"/>
</dbReference>
<keyword evidence="6" id="KW-1185">Reference proteome</keyword>
<feature type="signal peptide" evidence="4">
    <location>
        <begin position="1"/>
        <end position="24"/>
    </location>
</feature>
<dbReference type="InterPro" id="IPR044859">
    <property type="entry name" value="Allene_oxi_cyc_Dirigent"/>
</dbReference>
<evidence type="ECO:0000256" key="3">
    <source>
        <dbReference type="ARBA" id="ARBA00022525"/>
    </source>
</evidence>
<evidence type="ECO:0000256" key="2">
    <source>
        <dbReference type="ARBA" id="ARBA00011738"/>
    </source>
</evidence>
<comment type="similarity">
    <text evidence="1 4">Belongs to the plant dirigent protein family.</text>
</comment>
<dbReference type="GO" id="GO:0048046">
    <property type="term" value="C:apoplast"/>
    <property type="evidence" value="ECO:0007669"/>
    <property type="project" value="UniProtKB-SubCell"/>
</dbReference>
<evidence type="ECO:0000313" key="5">
    <source>
        <dbReference type="EMBL" id="KAJ4838113.1"/>
    </source>
</evidence>
<organism evidence="5 6">
    <name type="scientific">Turnera subulata</name>
    <dbReference type="NCBI Taxonomy" id="218843"/>
    <lineage>
        <taxon>Eukaryota</taxon>
        <taxon>Viridiplantae</taxon>
        <taxon>Streptophyta</taxon>
        <taxon>Embryophyta</taxon>
        <taxon>Tracheophyta</taxon>
        <taxon>Spermatophyta</taxon>
        <taxon>Magnoliopsida</taxon>
        <taxon>eudicotyledons</taxon>
        <taxon>Gunneridae</taxon>
        <taxon>Pentapetalae</taxon>
        <taxon>rosids</taxon>
        <taxon>fabids</taxon>
        <taxon>Malpighiales</taxon>
        <taxon>Passifloraceae</taxon>
        <taxon>Turnera</taxon>
    </lineage>
</organism>
<reference evidence="5" key="2">
    <citation type="journal article" date="2023" name="Plants (Basel)">
        <title>Annotation of the Turnera subulata (Passifloraceae) Draft Genome Reveals the S-Locus Evolved after the Divergence of Turneroideae from Passifloroideae in a Stepwise Manner.</title>
        <authorList>
            <person name="Henning P.M."/>
            <person name="Roalson E.H."/>
            <person name="Mir W."/>
            <person name="McCubbin A.G."/>
            <person name="Shore J.S."/>
        </authorList>
    </citation>
    <scope>NUCLEOTIDE SEQUENCE</scope>
    <source>
        <strain evidence="5">F60SS</strain>
    </source>
</reference>
<name>A0A9Q0FUJ7_9ROSI</name>
<comment type="subcellular location">
    <subcellularLocation>
        <location evidence="4">Secreted</location>
        <location evidence="4">Extracellular space</location>
        <location evidence="4">Apoplast</location>
    </subcellularLocation>
</comment>
<keyword evidence="4" id="KW-0732">Signal</keyword>
<feature type="chain" id="PRO_5040548350" description="Dirigent protein" evidence="4">
    <location>
        <begin position="25"/>
        <end position="177"/>
    </location>
</feature>
<evidence type="ECO:0000313" key="6">
    <source>
        <dbReference type="Proteomes" id="UP001141552"/>
    </source>
</evidence>
<accession>A0A9Q0FUJ7</accession>
<evidence type="ECO:0000256" key="4">
    <source>
        <dbReference type="RuleBase" id="RU363099"/>
    </source>
</evidence>
<evidence type="ECO:0000256" key="1">
    <source>
        <dbReference type="ARBA" id="ARBA00010746"/>
    </source>
</evidence>
<reference evidence="5" key="1">
    <citation type="submission" date="2022-02" db="EMBL/GenBank/DDBJ databases">
        <authorList>
            <person name="Henning P.M."/>
            <person name="McCubbin A.G."/>
            <person name="Shore J.S."/>
        </authorList>
    </citation>
    <scope>NUCLEOTIDE SEQUENCE</scope>
    <source>
        <strain evidence="5">F60SS</strain>
        <tissue evidence="5">Leaves</tissue>
    </source>
</reference>
<dbReference type="Proteomes" id="UP001141552">
    <property type="component" value="Unassembled WGS sequence"/>
</dbReference>
<sequence>MALKANLLLLCALFLLSYKPTTEAMKLKKTRIQFYMHDVISGPNPTAVRVATPTNYTSPNPVGALFGDIYVMDNPLTVTPSPNSTVIARGQGIYALSSQQNEFSLLMSLTVGFISGPYNGSTFSILGRNPIMNTVRELPVVGGSGIFRLARGYCFAQTHSMANTDAIIGYNVTLLHY</sequence>